<dbReference type="Gene3D" id="2.40.128.130">
    <property type="entry name" value="Autotransporter beta-domain"/>
    <property type="match status" value="1"/>
</dbReference>
<dbReference type="EMBL" id="BAABIZ010000001">
    <property type="protein sequence ID" value="GAA5103926.1"/>
    <property type="molecule type" value="Genomic_DNA"/>
</dbReference>
<reference evidence="5" key="1">
    <citation type="journal article" date="2019" name="Int. J. Syst. Evol. Microbiol.">
        <title>The Global Catalogue of Microorganisms (GCM) 10K type strain sequencing project: providing services to taxonomists for standard genome sequencing and annotation.</title>
        <authorList>
            <consortium name="The Broad Institute Genomics Platform"/>
            <consortium name="The Broad Institute Genome Sequencing Center for Infectious Disease"/>
            <person name="Wu L."/>
            <person name="Ma J."/>
        </authorList>
    </citation>
    <scope>NUCLEOTIDE SEQUENCE [LARGE SCALE GENOMIC DNA]</scope>
    <source>
        <strain evidence="5">JCM 17712</strain>
    </source>
</reference>
<proteinExistence type="predicted"/>
<accession>A0ABP9MX99</accession>
<dbReference type="InterPro" id="IPR006315">
    <property type="entry name" value="OM_autotransptr_brl_dom"/>
</dbReference>
<feature type="compositionally biased region" description="Polar residues" evidence="1">
    <location>
        <begin position="476"/>
        <end position="486"/>
    </location>
</feature>
<keyword evidence="5" id="KW-1185">Reference proteome</keyword>
<evidence type="ECO:0000256" key="2">
    <source>
        <dbReference type="SAM" id="SignalP"/>
    </source>
</evidence>
<dbReference type="PANTHER" id="PTHR35037">
    <property type="entry name" value="C-TERMINAL REGION OF AIDA-LIKE PROTEIN"/>
    <property type="match status" value="1"/>
</dbReference>
<feature type="compositionally biased region" description="Basic and acidic residues" evidence="1">
    <location>
        <begin position="487"/>
        <end position="499"/>
    </location>
</feature>
<dbReference type="SUPFAM" id="SSF51126">
    <property type="entry name" value="Pectin lyase-like"/>
    <property type="match status" value="1"/>
</dbReference>
<dbReference type="PROSITE" id="PS51257">
    <property type="entry name" value="PROKAR_LIPOPROTEIN"/>
    <property type="match status" value="1"/>
</dbReference>
<keyword evidence="2" id="KW-0732">Signal</keyword>
<feature type="compositionally biased region" description="Polar residues" evidence="1">
    <location>
        <begin position="544"/>
        <end position="556"/>
    </location>
</feature>
<dbReference type="InterPro" id="IPR012332">
    <property type="entry name" value="Autotransporter_pectin_lyase_C"/>
</dbReference>
<dbReference type="Proteomes" id="UP001500864">
    <property type="component" value="Unassembled WGS sequence"/>
</dbReference>
<evidence type="ECO:0000259" key="3">
    <source>
        <dbReference type="PROSITE" id="PS51208"/>
    </source>
</evidence>
<evidence type="ECO:0000256" key="1">
    <source>
        <dbReference type="SAM" id="MobiDB-lite"/>
    </source>
</evidence>
<evidence type="ECO:0000313" key="5">
    <source>
        <dbReference type="Proteomes" id="UP001500864"/>
    </source>
</evidence>
<gene>
    <name evidence="4" type="ORF">GCM10023261_01740</name>
</gene>
<dbReference type="InterPro" id="IPR004899">
    <property type="entry name" value="Pertactin_central"/>
</dbReference>
<organism evidence="4 5">
    <name type="scientific">Bartonella jaculi</name>
    <dbReference type="NCBI Taxonomy" id="686226"/>
    <lineage>
        <taxon>Bacteria</taxon>
        <taxon>Pseudomonadati</taxon>
        <taxon>Pseudomonadota</taxon>
        <taxon>Alphaproteobacteria</taxon>
        <taxon>Hyphomicrobiales</taxon>
        <taxon>Bartonellaceae</taxon>
        <taxon>Bartonella</taxon>
    </lineage>
</organism>
<dbReference type="SUPFAM" id="SSF103515">
    <property type="entry name" value="Autotransporter"/>
    <property type="match status" value="1"/>
</dbReference>
<dbReference type="InterPro" id="IPR005546">
    <property type="entry name" value="Autotransporte_beta"/>
</dbReference>
<protein>
    <recommendedName>
        <fullName evidence="3">Autotransporter domain-containing protein</fullName>
    </recommendedName>
</protein>
<feature type="compositionally biased region" description="Low complexity" evidence="1">
    <location>
        <begin position="446"/>
        <end position="475"/>
    </location>
</feature>
<dbReference type="Pfam" id="PF03212">
    <property type="entry name" value="Pertactin"/>
    <property type="match status" value="1"/>
</dbReference>
<dbReference type="InterPro" id="IPR051551">
    <property type="entry name" value="Autotransporter_adhesion"/>
</dbReference>
<feature type="region of interest" description="Disordered" evidence="1">
    <location>
        <begin position="407"/>
        <end position="529"/>
    </location>
</feature>
<dbReference type="SMART" id="SM00869">
    <property type="entry name" value="Autotransporter"/>
    <property type="match status" value="1"/>
</dbReference>
<dbReference type="InterPro" id="IPR011050">
    <property type="entry name" value="Pectin_lyase_fold/virulence"/>
</dbReference>
<evidence type="ECO:0000313" key="4">
    <source>
        <dbReference type="EMBL" id="GAA5103926.1"/>
    </source>
</evidence>
<dbReference type="InterPro" id="IPR036709">
    <property type="entry name" value="Autotransporte_beta_dom_sf"/>
</dbReference>
<feature type="region of interest" description="Disordered" evidence="1">
    <location>
        <begin position="544"/>
        <end position="563"/>
    </location>
</feature>
<dbReference type="Pfam" id="PF03797">
    <property type="entry name" value="Autotransporter"/>
    <property type="match status" value="1"/>
</dbReference>
<feature type="chain" id="PRO_5045355865" description="Autotransporter domain-containing protein" evidence="2">
    <location>
        <begin position="26"/>
        <end position="871"/>
    </location>
</feature>
<dbReference type="NCBIfam" id="TIGR01414">
    <property type="entry name" value="autotrans_barl"/>
    <property type="match status" value="1"/>
</dbReference>
<comment type="caution">
    <text evidence="4">The sequence shown here is derived from an EMBL/GenBank/DDBJ whole genome shotgun (WGS) entry which is preliminary data.</text>
</comment>
<name>A0ABP9MX99_9HYPH</name>
<dbReference type="NCBIfam" id="NF040482">
    <property type="entry name" value="auto_BafA_Cterm"/>
    <property type="match status" value="1"/>
</dbReference>
<dbReference type="PROSITE" id="PS51208">
    <property type="entry name" value="AUTOTRANSPORTER"/>
    <property type="match status" value="1"/>
</dbReference>
<feature type="signal peptide" evidence="2">
    <location>
        <begin position="1"/>
        <end position="25"/>
    </location>
</feature>
<dbReference type="PANTHER" id="PTHR35037:SF7">
    <property type="entry name" value="AUTOTRANSPORTER"/>
    <property type="match status" value="1"/>
</dbReference>
<feature type="compositionally biased region" description="Low complexity" evidence="1">
    <location>
        <begin position="424"/>
        <end position="435"/>
    </location>
</feature>
<feature type="domain" description="Autotransporter" evidence="3">
    <location>
        <begin position="603"/>
        <end position="871"/>
    </location>
</feature>
<dbReference type="Gene3D" id="2.160.20.20">
    <property type="match status" value="1"/>
</dbReference>
<sequence>MMQYKFKLSFSVLMISSCLVQIASAVESKSAALTSMMSVNEGGQVGKGSALITNSLVPSNNITIGDGGVEIVENGKTSIGATIKEGGMQIVTRSGTAMNTNIPGGKQFVFEEKILKLENLEKGSSAYHATVSGGAGGTVGQQNIYDGATAWYTKVGQGGEQNLYTGRRGEGGIAESTIASGNGRQHVLAEGVANNTTLKDGSIQVVYPLGIVDGLTINDNANSWIFVGAEISGEVKVNNQGHLYLLAGDRTNHTTKTKISVEGRADETLFNVGERNNNVKPQIEMEKLGGEGGTVVFTSARYDPRHISLHVGELSGDLHFKFNISTTGGGSDYLVIDDGSGNHTISVADSGAEITGLLSQKNGLTTALNLVTDKSGGANFTLVNHSGEAIEAFDGGTFVYNLQRRERNADSSGDSTTWYLGRETGTSSPSGGSSPRMNRKSKVTIPSPSSSTDANTSSQRRTSSSRSRSRSQSSTFQIPNDQGNSNEKPKDRLPRHLKEVQQPPVSSPRNQAIKLSRPVGNHNSSDEQQQPVVAAGAQTLADQMTVRPSDQEQPPLQSRKEMSVSDFLTTPSTDAVLSMSVAPGLIFHNELQTVRAGRGILDRSKKNAAFWTYAIKSRESVATEHIDFKLEQTGIVLGISGLSELMSGEFYIGGFGSYDQARVAHARGGISGINTYGIGAYATYFDHSGLYLDGVLKYNHYQNDLKAVSTNGVDIEGNYKQWVVGTSFEAGYRFEITQSGWMQPYAQFTWLQAEGKEIKLSNEMTGDISPFTSLRSEVGLSLGYEFGSGIDTSSMVYITAAWLRENKDNNHTTINQQHEFTTDLSGNAGKLGVGLSSLVSEKLKLYAEAHYVKGQKVKQSLQGILGVRYSF</sequence>